<dbReference type="InterPro" id="IPR002104">
    <property type="entry name" value="Integrase_catalytic"/>
</dbReference>
<sequence>MRNPNGYGCIRKLSGKRKRPYGVYITTEFTIAPSVPDIGFLAGILTPDLYNQVEKQYEAYKGKQIPQARQKQKCIGYYETRPDAMIALAEYNKNPFDIDKRNTTFGQIYEILLKEKFNKMKTSTRATYVTAYRYCDSIANIRMVDLRKAHMQKIVDDNSDKSKSTLNNLLKLFHAVYKFAIENDICEKNYSEFVTAESEKAARQKEPFSREEIETLWDNINWVCNPKKPKTTSGKPYIDMVLIHIYTGIRPGELFKLKKCDVHLEERWIDVRGTKTKAAKRIVPIHKKILPLLEKRMHGESEYLFTSGSGKPFESTVYRNSFFEPMCSHFGMNHTPHECRHTFATFATASNMNKVLIKKIIGHSSGDLTEDVYTHAFIEDLVEEIDKMNI</sequence>
<dbReference type="InterPro" id="IPR013762">
    <property type="entry name" value="Integrase-like_cat_sf"/>
</dbReference>
<dbReference type="SUPFAM" id="SSF56349">
    <property type="entry name" value="DNA breaking-rejoining enzymes"/>
    <property type="match status" value="1"/>
</dbReference>
<evidence type="ECO:0000313" key="6">
    <source>
        <dbReference type="EMBL" id="MST70677.1"/>
    </source>
</evidence>
<dbReference type="GO" id="GO:0003677">
    <property type="term" value="F:DNA binding"/>
    <property type="evidence" value="ECO:0007669"/>
    <property type="project" value="UniProtKB-KW"/>
</dbReference>
<reference evidence="6 7" key="1">
    <citation type="submission" date="2019-08" db="EMBL/GenBank/DDBJ databases">
        <title>In-depth cultivation of the pig gut microbiome towards novel bacterial diversity and tailored functional studies.</title>
        <authorList>
            <person name="Wylensek D."/>
            <person name="Hitch T.C.A."/>
            <person name="Clavel T."/>
        </authorList>
    </citation>
    <scope>NUCLEOTIDE SEQUENCE [LARGE SCALE GENOMIC DNA]</scope>
    <source>
        <strain evidence="6 7">WCA-MUC-591-APC-4B</strain>
    </source>
</reference>
<keyword evidence="4" id="KW-0233">DNA recombination</keyword>
<dbReference type="EMBL" id="VUNA01000007">
    <property type="protein sequence ID" value="MST70677.1"/>
    <property type="molecule type" value="Genomic_DNA"/>
</dbReference>
<dbReference type="PANTHER" id="PTHR30629:SF2">
    <property type="entry name" value="PROPHAGE INTEGRASE INTS-RELATED"/>
    <property type="match status" value="1"/>
</dbReference>
<evidence type="ECO:0000259" key="5">
    <source>
        <dbReference type="PROSITE" id="PS51898"/>
    </source>
</evidence>
<comment type="caution">
    <text evidence="6">The sequence shown here is derived from an EMBL/GenBank/DDBJ whole genome shotgun (WGS) entry which is preliminary data.</text>
</comment>
<dbReference type="GO" id="GO:0006310">
    <property type="term" value="P:DNA recombination"/>
    <property type="evidence" value="ECO:0007669"/>
    <property type="project" value="UniProtKB-KW"/>
</dbReference>
<dbReference type="PROSITE" id="PS51898">
    <property type="entry name" value="TYR_RECOMBINASE"/>
    <property type="match status" value="1"/>
</dbReference>
<dbReference type="InterPro" id="IPR010998">
    <property type="entry name" value="Integrase_recombinase_N"/>
</dbReference>
<dbReference type="GO" id="GO:0015074">
    <property type="term" value="P:DNA integration"/>
    <property type="evidence" value="ECO:0007669"/>
    <property type="project" value="UniProtKB-KW"/>
</dbReference>
<keyword evidence="7" id="KW-1185">Reference proteome</keyword>
<proteinExistence type="inferred from homology"/>
<feature type="domain" description="Tyr recombinase" evidence="5">
    <location>
        <begin position="203"/>
        <end position="386"/>
    </location>
</feature>
<dbReference type="InterPro" id="IPR011010">
    <property type="entry name" value="DNA_brk_join_enz"/>
</dbReference>
<dbReference type="Pfam" id="PF00589">
    <property type="entry name" value="Phage_integrase"/>
    <property type="match status" value="1"/>
</dbReference>
<keyword evidence="2" id="KW-0229">DNA integration</keyword>
<organism evidence="6 7">
    <name type="scientific">Mogibacterium kristiansenii</name>
    <dbReference type="NCBI Taxonomy" id="2606708"/>
    <lineage>
        <taxon>Bacteria</taxon>
        <taxon>Bacillati</taxon>
        <taxon>Bacillota</taxon>
        <taxon>Clostridia</taxon>
        <taxon>Peptostreptococcales</taxon>
        <taxon>Anaerovoracaceae</taxon>
        <taxon>Mogibacterium</taxon>
    </lineage>
</organism>
<protein>
    <submittedName>
        <fullName evidence="6">Site-specific integrase</fullName>
    </submittedName>
</protein>
<dbReference type="InterPro" id="IPR050808">
    <property type="entry name" value="Phage_Integrase"/>
</dbReference>
<dbReference type="Proteomes" id="UP000469424">
    <property type="component" value="Unassembled WGS sequence"/>
</dbReference>
<evidence type="ECO:0000256" key="1">
    <source>
        <dbReference type="ARBA" id="ARBA00008857"/>
    </source>
</evidence>
<dbReference type="AlphaFoldDB" id="A0A6N7X4W3"/>
<gene>
    <name evidence="6" type="ORF">FYJ65_04855</name>
</gene>
<evidence type="ECO:0000256" key="3">
    <source>
        <dbReference type="ARBA" id="ARBA00023125"/>
    </source>
</evidence>
<dbReference type="CDD" id="cd01189">
    <property type="entry name" value="INT_ICEBs1_C_like"/>
    <property type="match status" value="1"/>
</dbReference>
<comment type="similarity">
    <text evidence="1">Belongs to the 'phage' integrase family.</text>
</comment>
<accession>A0A6N7X4W3</accession>
<dbReference type="PANTHER" id="PTHR30629">
    <property type="entry name" value="PROPHAGE INTEGRASE"/>
    <property type="match status" value="1"/>
</dbReference>
<name>A0A6N7X4W3_9FIRM</name>
<keyword evidence="3" id="KW-0238">DNA-binding</keyword>
<evidence type="ECO:0000256" key="2">
    <source>
        <dbReference type="ARBA" id="ARBA00022908"/>
    </source>
</evidence>
<evidence type="ECO:0000313" key="7">
    <source>
        <dbReference type="Proteomes" id="UP000469424"/>
    </source>
</evidence>
<dbReference type="RefSeq" id="WP_154554241.1">
    <property type="nucleotide sequence ID" value="NZ_VUNA01000007.1"/>
</dbReference>
<evidence type="ECO:0000256" key="4">
    <source>
        <dbReference type="ARBA" id="ARBA00023172"/>
    </source>
</evidence>
<dbReference type="Gene3D" id="1.10.443.10">
    <property type="entry name" value="Intergrase catalytic core"/>
    <property type="match status" value="1"/>
</dbReference>
<dbReference type="Gene3D" id="1.10.150.130">
    <property type="match status" value="1"/>
</dbReference>